<dbReference type="Pfam" id="PF18364">
    <property type="entry name" value="Molybdopterin_N"/>
    <property type="match status" value="1"/>
</dbReference>
<reference evidence="3 4" key="1">
    <citation type="submission" date="2013-02" db="EMBL/GenBank/DDBJ databases">
        <title>Draft genome sequence of Amycolatopsis vancoresmycina strain DSM 44592T.</title>
        <authorList>
            <person name="Kumar S."/>
            <person name="Kaur N."/>
            <person name="Kaur C."/>
            <person name="Raghava G.P.S."/>
            <person name="Mayilraj S."/>
        </authorList>
    </citation>
    <scope>NUCLEOTIDE SEQUENCE [LARGE SCALE GENOMIC DNA]</scope>
    <source>
        <strain evidence="3 4">DSM 44592</strain>
    </source>
</reference>
<evidence type="ECO:0000259" key="2">
    <source>
        <dbReference type="Pfam" id="PF18364"/>
    </source>
</evidence>
<comment type="caution">
    <text evidence="3">The sequence shown here is derived from an EMBL/GenBank/DDBJ whole genome shotgun (WGS) entry which is preliminary data.</text>
</comment>
<evidence type="ECO:0000313" key="3">
    <source>
        <dbReference type="EMBL" id="EOD66585.1"/>
    </source>
</evidence>
<accession>R1HSP6</accession>
<evidence type="ECO:0000313" key="4">
    <source>
        <dbReference type="Proteomes" id="UP000014139"/>
    </source>
</evidence>
<dbReference type="AlphaFoldDB" id="R1HSP6"/>
<evidence type="ECO:0000256" key="1">
    <source>
        <dbReference type="SAM" id="MobiDB-lite"/>
    </source>
</evidence>
<gene>
    <name evidence="3" type="ORF">H480_20899</name>
</gene>
<feature type="non-terminal residue" evidence="3">
    <location>
        <position position="39"/>
    </location>
</feature>
<dbReference type="EMBL" id="AOUO01000298">
    <property type="protein sequence ID" value="EOD66585.1"/>
    <property type="molecule type" value="Genomic_DNA"/>
</dbReference>
<organism evidence="3 4">
    <name type="scientific">Amycolatopsis vancoresmycina DSM 44592</name>
    <dbReference type="NCBI Taxonomy" id="1292037"/>
    <lineage>
        <taxon>Bacteria</taxon>
        <taxon>Bacillati</taxon>
        <taxon>Actinomycetota</taxon>
        <taxon>Actinomycetes</taxon>
        <taxon>Pseudonocardiales</taxon>
        <taxon>Pseudonocardiaceae</taxon>
        <taxon>Amycolatopsis</taxon>
    </lineage>
</organism>
<name>R1HSP6_9PSEU</name>
<sequence>MKPSTSHWGAFSAEVDADGRLRVEPHPADPAPSPLLGNL</sequence>
<feature type="compositionally biased region" description="Basic and acidic residues" evidence="1">
    <location>
        <begin position="17"/>
        <end position="27"/>
    </location>
</feature>
<protein>
    <submittedName>
        <fullName evidence="3">Trimethylamine-N-oxide reductase (Cytochrome c)</fullName>
    </submittedName>
</protein>
<feature type="domain" description="Molybdopterin oxidoreductase N-terminal" evidence="2">
    <location>
        <begin position="4"/>
        <end position="39"/>
    </location>
</feature>
<feature type="region of interest" description="Disordered" evidence="1">
    <location>
        <begin position="1"/>
        <end position="39"/>
    </location>
</feature>
<dbReference type="InterPro" id="IPR041460">
    <property type="entry name" value="Molybdopterin_N"/>
</dbReference>
<proteinExistence type="predicted"/>
<dbReference type="RefSeq" id="WP_003090486.1">
    <property type="nucleotide sequence ID" value="NZ_AOUO01000298.1"/>
</dbReference>
<keyword evidence="4" id="KW-1185">Reference proteome</keyword>
<dbReference type="Proteomes" id="UP000014139">
    <property type="component" value="Unassembled WGS sequence"/>
</dbReference>